<dbReference type="AlphaFoldDB" id="A0A7X0D365"/>
<keyword evidence="4" id="KW-1185">Reference proteome</keyword>
<proteinExistence type="predicted"/>
<evidence type="ECO:0000313" key="3">
    <source>
        <dbReference type="EMBL" id="MBB6166330.1"/>
    </source>
</evidence>
<evidence type="ECO:0000256" key="2">
    <source>
        <dbReference type="SAM" id="SignalP"/>
    </source>
</evidence>
<feature type="compositionally biased region" description="Polar residues" evidence="1">
    <location>
        <begin position="45"/>
        <end position="65"/>
    </location>
</feature>
<dbReference type="Gene3D" id="2.180.10.10">
    <property type="entry name" value="RHS repeat-associated core"/>
    <property type="match status" value="1"/>
</dbReference>
<sequence length="281" mass="30042">MRRLVIAFTHFFLAFSIVLSGVAASSTIANARFISPDDWDPTKQGVGTNRYSYSANDPINKSDPNGHQMGHNGGPPLDPSDMDQDGVPDFMDPHPGINDRAVQIHELSPNLGDPGLKGLAATMAGAAIIGQAQAQALGGMSFAQRDYRETFSKIGRQELSKMAGTPINTITDLSNSIKSGQVSPASVEVQVGTINGQSYIANTRSAVSLQRAGVPANQWNIKNIDEDKDAMARLRDQLERNGIEPGSSFRSPTSQSGEDQRDNTRSETGGFDPSGKSPGLW</sequence>
<feature type="compositionally biased region" description="Polar residues" evidence="1">
    <location>
        <begin position="248"/>
        <end position="257"/>
    </location>
</feature>
<dbReference type="EMBL" id="JACHEG010000018">
    <property type="protein sequence ID" value="MBB6166330.1"/>
    <property type="molecule type" value="Genomic_DNA"/>
</dbReference>
<feature type="region of interest" description="Disordered" evidence="1">
    <location>
        <begin position="34"/>
        <end position="89"/>
    </location>
</feature>
<keyword evidence="2" id="KW-0732">Signal</keyword>
<protein>
    <submittedName>
        <fullName evidence="3">Uncharacterized protein</fullName>
    </submittedName>
</protein>
<dbReference type="RefSeq" id="WP_183998294.1">
    <property type="nucleotide sequence ID" value="NZ_BMHW01000022.1"/>
</dbReference>
<evidence type="ECO:0000256" key="1">
    <source>
        <dbReference type="SAM" id="MobiDB-lite"/>
    </source>
</evidence>
<accession>A0A7X0D365</accession>
<evidence type="ECO:0000313" key="4">
    <source>
        <dbReference type="Proteomes" id="UP000547879"/>
    </source>
</evidence>
<feature type="chain" id="PRO_5030719935" evidence="2">
    <location>
        <begin position="32"/>
        <end position="281"/>
    </location>
</feature>
<feature type="region of interest" description="Disordered" evidence="1">
    <location>
        <begin position="239"/>
        <end position="281"/>
    </location>
</feature>
<reference evidence="3 4" key="1">
    <citation type="submission" date="2020-08" db="EMBL/GenBank/DDBJ databases">
        <title>Genomic Encyclopedia of Type Strains, Phase IV (KMG-IV): sequencing the most valuable type-strain genomes for metagenomic binning, comparative biology and taxonomic classification.</title>
        <authorList>
            <person name="Goeker M."/>
        </authorList>
    </citation>
    <scope>NUCLEOTIDE SEQUENCE [LARGE SCALE GENOMIC DNA]</scope>
    <source>
        <strain evidence="3 4">DSM 100734</strain>
    </source>
</reference>
<name>A0A7X0D365_9HYPH</name>
<dbReference type="Proteomes" id="UP000547879">
    <property type="component" value="Unassembled WGS sequence"/>
</dbReference>
<feature type="signal peptide" evidence="2">
    <location>
        <begin position="1"/>
        <end position="31"/>
    </location>
</feature>
<organism evidence="3 4">
    <name type="scientific">Rhizobium wenxiniae</name>
    <dbReference type="NCBI Taxonomy" id="1737357"/>
    <lineage>
        <taxon>Bacteria</taxon>
        <taxon>Pseudomonadati</taxon>
        <taxon>Pseudomonadota</taxon>
        <taxon>Alphaproteobacteria</taxon>
        <taxon>Hyphomicrobiales</taxon>
        <taxon>Rhizobiaceae</taxon>
        <taxon>Rhizobium/Agrobacterium group</taxon>
        <taxon>Rhizobium</taxon>
    </lineage>
</organism>
<comment type="caution">
    <text evidence="3">The sequence shown here is derived from an EMBL/GenBank/DDBJ whole genome shotgun (WGS) entry which is preliminary data.</text>
</comment>
<gene>
    <name evidence="3" type="ORF">HNQ72_006181</name>
</gene>